<dbReference type="AlphaFoldDB" id="A0A846TI04"/>
<evidence type="ECO:0000313" key="3">
    <source>
        <dbReference type="Proteomes" id="UP000521379"/>
    </source>
</evidence>
<keyword evidence="1" id="KW-1133">Transmembrane helix</keyword>
<protein>
    <submittedName>
        <fullName evidence="2">Uncharacterized protein</fullName>
    </submittedName>
</protein>
<feature type="transmembrane region" description="Helical" evidence="1">
    <location>
        <begin position="7"/>
        <end position="25"/>
    </location>
</feature>
<sequence length="169" mass="17494">MSLRGAVTVWIPLMLFLSTAGWMAVAGSVPVWFSGTALVVGFALSGDPVVRLILHIARDLEAQRRKTMAIITAGRSTELTAADAAGPGEPVGPPLRGGLVIGVLERLSVMACFVLGFPNGVAIVVAIKGLARYGEFTTGHQREQFLIGTLASLLWAGAGAGLVLVISAT</sequence>
<accession>A0A846TI04</accession>
<keyword evidence="1" id="KW-0472">Membrane</keyword>
<comment type="caution">
    <text evidence="2">The sequence shown here is derived from an EMBL/GenBank/DDBJ whole genome shotgun (WGS) entry which is preliminary data.</text>
</comment>
<keyword evidence="1" id="KW-0812">Transmembrane</keyword>
<gene>
    <name evidence="2" type="ORF">GTW58_02310</name>
</gene>
<feature type="transmembrane region" description="Helical" evidence="1">
    <location>
        <begin position="31"/>
        <end position="54"/>
    </location>
</feature>
<proteinExistence type="predicted"/>
<feature type="transmembrane region" description="Helical" evidence="1">
    <location>
        <begin position="107"/>
        <end position="127"/>
    </location>
</feature>
<evidence type="ECO:0000313" key="2">
    <source>
        <dbReference type="EMBL" id="NKE08798.1"/>
    </source>
</evidence>
<dbReference type="Proteomes" id="UP000521379">
    <property type="component" value="Unassembled WGS sequence"/>
</dbReference>
<reference evidence="2 3" key="1">
    <citation type="submission" date="2020-02" db="EMBL/GenBank/DDBJ databases">
        <authorList>
            <person name="Sun Q."/>
        </authorList>
    </citation>
    <scope>NUCLEOTIDE SEQUENCE [LARGE SCALE GENOMIC DNA]</scope>
    <source>
        <strain evidence="2 3">YIM 13062</strain>
    </source>
</reference>
<dbReference type="EMBL" id="JAAVUN010000002">
    <property type="protein sequence ID" value="NKE08798.1"/>
    <property type="molecule type" value="Genomic_DNA"/>
</dbReference>
<organism evidence="2 3">
    <name type="scientific">Kocuria subflava</name>
    <dbReference type="NCBI Taxonomy" id="1736139"/>
    <lineage>
        <taxon>Bacteria</taxon>
        <taxon>Bacillati</taxon>
        <taxon>Actinomycetota</taxon>
        <taxon>Actinomycetes</taxon>
        <taxon>Micrococcales</taxon>
        <taxon>Micrococcaceae</taxon>
        <taxon>Kocuria</taxon>
    </lineage>
</organism>
<dbReference type="RefSeq" id="WP_052209539.1">
    <property type="nucleotide sequence ID" value="NZ_JAAVUN010000002.1"/>
</dbReference>
<keyword evidence="3" id="KW-1185">Reference proteome</keyword>
<name>A0A846TI04_9MICC</name>
<feature type="transmembrane region" description="Helical" evidence="1">
    <location>
        <begin position="147"/>
        <end position="168"/>
    </location>
</feature>
<evidence type="ECO:0000256" key="1">
    <source>
        <dbReference type="SAM" id="Phobius"/>
    </source>
</evidence>